<sequence length="476" mass="53201">MNHSVPESVENNGNSVPADYPEVMNHRSPENAESMENVSVVVPNDDDDDDHEEGTGSPQQSNKVDGLRVESPGGSVHSTRKGFGLKKWRRIKRDGPVKEEASPVDEGGKLLKRGLTGLVNPPCKHVDLSSVEARQSSEGSVGSVNMVHHHHHHHHHHHPSIANGFSLDPGFMFTVGQAFEKSEEHSGNPKNAKNVGGGQGKMWRDTITNPSEELVKNDKERRCSSMDSDLRSSDFVFSSGSVSVSNHGEKDERLMMNHVGEYSKEGQVLEQVQTYSRSKNGEKEEEGDESKKSNHKDQIADSIRNLAALQEALWKEVQSFQELGKESIPLHSNIEELSSLNSTSSGSHALILKKKVKHLEHKLEEARTILEAKEARIQELENSKIESELEGIFQRKIEAEIEHLMIRRSLDLSLQVLKQPKKLHSLTEDAEPKRGNMLGKTCKFSFYFLTQLILLVSILRFLVLQFSPPSRLVIPT</sequence>
<evidence type="ECO:0000313" key="5">
    <source>
        <dbReference type="Proteomes" id="UP000030689"/>
    </source>
</evidence>
<dbReference type="eggNOG" id="ENOG502QTZN">
    <property type="taxonomic scope" value="Eukaryota"/>
</dbReference>
<dbReference type="PANTHER" id="PTHR34562:SF9">
    <property type="entry name" value="WPP DOMAIN-INTERACTING PROTEIN 3"/>
    <property type="match status" value="1"/>
</dbReference>
<keyword evidence="3" id="KW-1133">Transmembrane helix</keyword>
<feature type="region of interest" description="Disordered" evidence="2">
    <location>
        <begin position="265"/>
        <end position="297"/>
    </location>
</feature>
<evidence type="ECO:0000313" key="4">
    <source>
        <dbReference type="EMBL" id="ESQ48683.1"/>
    </source>
</evidence>
<protein>
    <submittedName>
        <fullName evidence="4">Uncharacterized protein</fullName>
    </submittedName>
</protein>
<evidence type="ECO:0000256" key="2">
    <source>
        <dbReference type="SAM" id="MobiDB-lite"/>
    </source>
</evidence>
<proteinExistence type="predicted"/>
<organism evidence="4 5">
    <name type="scientific">Eutrema salsugineum</name>
    <name type="common">Saltwater cress</name>
    <name type="synonym">Sisymbrium salsugineum</name>
    <dbReference type="NCBI Taxonomy" id="72664"/>
    <lineage>
        <taxon>Eukaryota</taxon>
        <taxon>Viridiplantae</taxon>
        <taxon>Streptophyta</taxon>
        <taxon>Embryophyta</taxon>
        <taxon>Tracheophyta</taxon>
        <taxon>Spermatophyta</taxon>
        <taxon>Magnoliopsida</taxon>
        <taxon>eudicotyledons</taxon>
        <taxon>Gunneridae</taxon>
        <taxon>Pentapetalae</taxon>
        <taxon>rosids</taxon>
        <taxon>malvids</taxon>
        <taxon>Brassicales</taxon>
        <taxon>Brassicaceae</taxon>
        <taxon>Eutremeae</taxon>
        <taxon>Eutrema</taxon>
    </lineage>
</organism>
<evidence type="ECO:0000256" key="3">
    <source>
        <dbReference type="SAM" id="Phobius"/>
    </source>
</evidence>
<keyword evidence="5" id="KW-1185">Reference proteome</keyword>
<name>V4M8I7_EUTSA</name>
<keyword evidence="1" id="KW-0175">Coiled coil</keyword>
<dbReference type="InterPro" id="IPR044696">
    <property type="entry name" value="WIP1/2/3"/>
</dbReference>
<feature type="region of interest" description="Disordered" evidence="2">
    <location>
        <begin position="1"/>
        <end position="84"/>
    </location>
</feature>
<dbReference type="PANTHER" id="PTHR34562">
    <property type="entry name" value="WPP DOMAIN-INTERACTING PROTEIN 2"/>
    <property type="match status" value="1"/>
</dbReference>
<feature type="transmembrane region" description="Helical" evidence="3">
    <location>
        <begin position="444"/>
        <end position="463"/>
    </location>
</feature>
<gene>
    <name evidence="4" type="ORF">EUTSA_v10020643mg</name>
</gene>
<reference evidence="4 5" key="1">
    <citation type="journal article" date="2013" name="Front. Plant Sci.">
        <title>The Reference Genome of the Halophytic Plant Eutrema salsugineum.</title>
        <authorList>
            <person name="Yang R."/>
            <person name="Jarvis D.E."/>
            <person name="Chen H."/>
            <person name="Beilstein M.A."/>
            <person name="Grimwood J."/>
            <person name="Jenkins J."/>
            <person name="Shu S."/>
            <person name="Prochnik S."/>
            <person name="Xin M."/>
            <person name="Ma C."/>
            <person name="Schmutz J."/>
            <person name="Wing R.A."/>
            <person name="Mitchell-Olds T."/>
            <person name="Schumaker K.S."/>
            <person name="Wang X."/>
        </authorList>
    </citation>
    <scope>NUCLEOTIDE SEQUENCE [LARGE SCALE GENOMIC DNA]</scope>
</reference>
<keyword evidence="3" id="KW-0472">Membrane</keyword>
<keyword evidence="3" id="KW-0812">Transmembrane</keyword>
<dbReference type="AlphaFoldDB" id="V4M8I7"/>
<dbReference type="Gramene" id="ESQ48683">
    <property type="protein sequence ID" value="ESQ48683"/>
    <property type="gene ID" value="EUTSA_v10020643mg"/>
</dbReference>
<dbReference type="KEGG" id="eus:EUTSA_v10020643mg"/>
<accession>V4M8I7</accession>
<feature type="region of interest" description="Disordered" evidence="2">
    <location>
        <begin position="180"/>
        <end position="205"/>
    </location>
</feature>
<dbReference type="Proteomes" id="UP000030689">
    <property type="component" value="Unassembled WGS sequence"/>
</dbReference>
<dbReference type="EMBL" id="KI517408">
    <property type="protein sequence ID" value="ESQ48683.1"/>
    <property type="molecule type" value="Genomic_DNA"/>
</dbReference>
<feature type="coiled-coil region" evidence="1">
    <location>
        <begin position="349"/>
        <end position="390"/>
    </location>
</feature>
<feature type="compositionally biased region" description="Polar residues" evidence="2">
    <location>
        <begin position="1"/>
        <end position="15"/>
    </location>
</feature>
<dbReference type="OMA" id="HENCRED"/>
<evidence type="ECO:0000256" key="1">
    <source>
        <dbReference type="SAM" id="Coils"/>
    </source>
</evidence>
<dbReference type="OrthoDB" id="680851at2759"/>